<sequence>MSDRGMVLFKKWVNKVRSFGPRVPGSESHQKTIEFLSNKFDKRRWLISKDVSLQDTPDGKMNFTNIIASHRSPRKKNKKTIILAAHYDSKVVDGSGIIGATDALVPFILMTLLARYYQKNRRRFTKETTLKCVYFDGEESIKEWTVKDSLYGARNLATKWAEEDKIKDIELFINLDLIGHSSAKFYNYRAHRESNTKNLFSDICNSEMTLRNKSKLKTNDTIFIDDELKIGHFQDDLTPFFKMGVPCLHIISYPFPSFWHTKQDDVDNLDWEAIQDTYKILKCYMRNYLFKKNKLKC</sequence>
<accession>A0AAW2ZJQ0</accession>
<keyword evidence="2" id="KW-0012">Acyltransferase</keyword>
<dbReference type="GO" id="GO:0016603">
    <property type="term" value="F:glutaminyl-peptide cyclotransferase activity"/>
    <property type="evidence" value="ECO:0007669"/>
    <property type="project" value="TreeGrafter"/>
</dbReference>
<dbReference type="PANTHER" id="PTHR12283:SF6">
    <property type="entry name" value="GLUTAMINYL-PEPTIDE CYCLOTRANSFERASE-RELATED"/>
    <property type="match status" value="1"/>
</dbReference>
<dbReference type="Gene3D" id="3.40.630.10">
    <property type="entry name" value="Zn peptidases"/>
    <property type="match status" value="1"/>
</dbReference>
<evidence type="ECO:0000256" key="2">
    <source>
        <dbReference type="ARBA" id="ARBA00023315"/>
    </source>
</evidence>
<evidence type="ECO:0000256" key="1">
    <source>
        <dbReference type="ARBA" id="ARBA00022679"/>
    </source>
</evidence>
<gene>
    <name evidence="4" type="ORF">AKO1_013727</name>
</gene>
<name>A0AAW2ZJQ0_9EUKA</name>
<reference evidence="4 5" key="1">
    <citation type="submission" date="2024-03" db="EMBL/GenBank/DDBJ databases">
        <title>The Acrasis kona genome and developmental transcriptomes reveal deep origins of eukaryotic multicellular pathways.</title>
        <authorList>
            <person name="Sheikh S."/>
            <person name="Fu C.-J."/>
            <person name="Brown M.W."/>
            <person name="Baldauf S.L."/>
        </authorList>
    </citation>
    <scope>NUCLEOTIDE SEQUENCE [LARGE SCALE GENOMIC DNA]</scope>
    <source>
        <strain evidence="4 5">ATCC MYA-3509</strain>
    </source>
</reference>
<feature type="domain" description="Peptidase M28" evidence="3">
    <location>
        <begin position="65"/>
        <end position="281"/>
    </location>
</feature>
<dbReference type="Proteomes" id="UP001431209">
    <property type="component" value="Unassembled WGS sequence"/>
</dbReference>
<dbReference type="PANTHER" id="PTHR12283">
    <property type="entry name" value="GLUTAMINYL-PEPTIDE CYCLOTRANSFERASE"/>
    <property type="match status" value="1"/>
</dbReference>
<comment type="caution">
    <text evidence="4">The sequence shown here is derived from an EMBL/GenBank/DDBJ whole genome shotgun (WGS) entry which is preliminary data.</text>
</comment>
<evidence type="ECO:0000313" key="5">
    <source>
        <dbReference type="Proteomes" id="UP001431209"/>
    </source>
</evidence>
<dbReference type="InterPro" id="IPR040234">
    <property type="entry name" value="QC/QCL"/>
</dbReference>
<evidence type="ECO:0000259" key="3">
    <source>
        <dbReference type="Pfam" id="PF04389"/>
    </source>
</evidence>
<proteinExistence type="predicted"/>
<evidence type="ECO:0000313" key="4">
    <source>
        <dbReference type="EMBL" id="KAL0489203.1"/>
    </source>
</evidence>
<dbReference type="AlphaFoldDB" id="A0AAW2ZJQ0"/>
<dbReference type="EMBL" id="JAOPGA020001531">
    <property type="protein sequence ID" value="KAL0489203.1"/>
    <property type="molecule type" value="Genomic_DNA"/>
</dbReference>
<dbReference type="Pfam" id="PF04389">
    <property type="entry name" value="Peptidase_M28"/>
    <property type="match status" value="1"/>
</dbReference>
<dbReference type="InterPro" id="IPR007484">
    <property type="entry name" value="Peptidase_M28"/>
</dbReference>
<keyword evidence="1" id="KW-0808">Transferase</keyword>
<organism evidence="4 5">
    <name type="scientific">Acrasis kona</name>
    <dbReference type="NCBI Taxonomy" id="1008807"/>
    <lineage>
        <taxon>Eukaryota</taxon>
        <taxon>Discoba</taxon>
        <taxon>Heterolobosea</taxon>
        <taxon>Tetramitia</taxon>
        <taxon>Eutetramitia</taxon>
        <taxon>Acrasidae</taxon>
        <taxon>Acrasis</taxon>
    </lineage>
</organism>
<protein>
    <recommendedName>
        <fullName evidence="3">Peptidase M28 domain-containing protein</fullName>
    </recommendedName>
</protein>
<dbReference type="GO" id="GO:0008270">
    <property type="term" value="F:zinc ion binding"/>
    <property type="evidence" value="ECO:0007669"/>
    <property type="project" value="TreeGrafter"/>
</dbReference>
<dbReference type="SUPFAM" id="SSF53187">
    <property type="entry name" value="Zn-dependent exopeptidases"/>
    <property type="match status" value="1"/>
</dbReference>
<keyword evidence="5" id="KW-1185">Reference proteome</keyword>